<comment type="caution">
    <text evidence="1">The sequence shown here is derived from an EMBL/GenBank/DDBJ whole genome shotgun (WGS) entry which is preliminary data.</text>
</comment>
<gene>
    <name evidence="1" type="ORF">QW060_13620</name>
</gene>
<keyword evidence="2" id="KW-1185">Reference proteome</keyword>
<accession>A0ABT8CY89</accession>
<name>A0ABT8CY89_9FLAO</name>
<evidence type="ECO:0000313" key="2">
    <source>
        <dbReference type="Proteomes" id="UP001242368"/>
    </source>
</evidence>
<dbReference type="Proteomes" id="UP001242368">
    <property type="component" value="Unassembled WGS sequence"/>
</dbReference>
<sequence length="65" mass="7555">MIVIVVSHKQIRREREIGRALLSDWDDKTASYLETHPEYDSLMPALLALKIRARKILSQYLTDAD</sequence>
<reference evidence="2" key="1">
    <citation type="journal article" date="2019" name="Int. J. Syst. Evol. Microbiol.">
        <title>The Global Catalogue of Microorganisms (GCM) 10K type strain sequencing project: providing services to taxonomists for standard genome sequencing and annotation.</title>
        <authorList>
            <consortium name="The Broad Institute Genomics Platform"/>
            <consortium name="The Broad Institute Genome Sequencing Center for Infectious Disease"/>
            <person name="Wu L."/>
            <person name="Ma J."/>
        </authorList>
    </citation>
    <scope>NUCLEOTIDE SEQUENCE [LARGE SCALE GENOMIC DNA]</scope>
    <source>
        <strain evidence="2">CECT 7184</strain>
    </source>
</reference>
<dbReference type="RefSeq" id="WP_290364027.1">
    <property type="nucleotide sequence ID" value="NZ_JAUFQU010000001.1"/>
</dbReference>
<proteinExistence type="predicted"/>
<dbReference type="EMBL" id="JAUFQU010000001">
    <property type="protein sequence ID" value="MDN3708145.1"/>
    <property type="molecule type" value="Genomic_DNA"/>
</dbReference>
<organism evidence="1 2">
    <name type="scientific">Paenimyroides ceti</name>
    <dbReference type="NCBI Taxonomy" id="395087"/>
    <lineage>
        <taxon>Bacteria</taxon>
        <taxon>Pseudomonadati</taxon>
        <taxon>Bacteroidota</taxon>
        <taxon>Flavobacteriia</taxon>
        <taxon>Flavobacteriales</taxon>
        <taxon>Flavobacteriaceae</taxon>
        <taxon>Paenimyroides</taxon>
    </lineage>
</organism>
<protein>
    <submittedName>
        <fullName evidence="1">Uncharacterized protein</fullName>
    </submittedName>
</protein>
<evidence type="ECO:0000313" key="1">
    <source>
        <dbReference type="EMBL" id="MDN3708145.1"/>
    </source>
</evidence>